<keyword evidence="1" id="KW-0436">Ligase</keyword>
<dbReference type="EMBL" id="BSYI01000020">
    <property type="protein sequence ID" value="GMG83483.1"/>
    <property type="molecule type" value="Genomic_DNA"/>
</dbReference>
<gene>
    <name evidence="4" type="ORF">LNKW23_26960</name>
</gene>
<feature type="domain" description="AMP-binding enzyme C-terminal" evidence="3">
    <location>
        <begin position="429"/>
        <end position="503"/>
    </location>
</feature>
<feature type="domain" description="AMP-dependent synthetase/ligase" evidence="2">
    <location>
        <begin position="45"/>
        <end position="379"/>
    </location>
</feature>
<dbReference type="Pfam" id="PF00501">
    <property type="entry name" value="AMP-binding"/>
    <property type="match status" value="1"/>
</dbReference>
<organism evidence="4 5">
    <name type="scientific">Paralimibaculum aggregatum</name>
    <dbReference type="NCBI Taxonomy" id="3036245"/>
    <lineage>
        <taxon>Bacteria</taxon>
        <taxon>Pseudomonadati</taxon>
        <taxon>Pseudomonadota</taxon>
        <taxon>Alphaproteobacteria</taxon>
        <taxon>Rhodobacterales</taxon>
        <taxon>Paracoccaceae</taxon>
        <taxon>Paralimibaculum</taxon>
    </lineage>
</organism>
<dbReference type="RefSeq" id="WP_285672279.1">
    <property type="nucleotide sequence ID" value="NZ_BSYI01000020.1"/>
</dbReference>
<dbReference type="Gene3D" id="3.30.300.30">
    <property type="match status" value="1"/>
</dbReference>
<dbReference type="Pfam" id="PF13193">
    <property type="entry name" value="AMP-binding_C"/>
    <property type="match status" value="1"/>
</dbReference>
<proteinExistence type="predicted"/>
<protein>
    <submittedName>
        <fullName evidence="4">AMP-binding protein</fullName>
    </submittedName>
</protein>
<evidence type="ECO:0000259" key="3">
    <source>
        <dbReference type="Pfam" id="PF13193"/>
    </source>
</evidence>
<dbReference type="Proteomes" id="UP001239909">
    <property type="component" value="Unassembled WGS sequence"/>
</dbReference>
<dbReference type="InterPro" id="IPR025110">
    <property type="entry name" value="AMP-bd_C"/>
</dbReference>
<dbReference type="SUPFAM" id="SSF56801">
    <property type="entry name" value="Acetyl-CoA synthetase-like"/>
    <property type="match status" value="1"/>
</dbReference>
<evidence type="ECO:0000313" key="4">
    <source>
        <dbReference type="EMBL" id="GMG83483.1"/>
    </source>
</evidence>
<dbReference type="InterPro" id="IPR000873">
    <property type="entry name" value="AMP-dep_synth/lig_dom"/>
</dbReference>
<dbReference type="PANTHER" id="PTHR43352:SF1">
    <property type="entry name" value="ANTHRANILATE--COA LIGASE"/>
    <property type="match status" value="1"/>
</dbReference>
<dbReference type="InterPro" id="IPR042099">
    <property type="entry name" value="ANL_N_sf"/>
</dbReference>
<evidence type="ECO:0000256" key="1">
    <source>
        <dbReference type="ARBA" id="ARBA00022598"/>
    </source>
</evidence>
<reference evidence="4 5" key="1">
    <citation type="submission" date="2023-04" db="EMBL/GenBank/DDBJ databases">
        <title>Marinoamorphus aggregata gen. nov., sp. Nov., isolate from tissue of brittle star Ophioplocus japonicus.</title>
        <authorList>
            <person name="Kawano K."/>
            <person name="Sawayama S."/>
            <person name="Nakagawa S."/>
        </authorList>
    </citation>
    <scope>NUCLEOTIDE SEQUENCE [LARGE SCALE GENOMIC DNA]</scope>
    <source>
        <strain evidence="4 5">NKW23</strain>
    </source>
</reference>
<name>A0ABQ6LQP3_9RHOB</name>
<keyword evidence="5" id="KW-1185">Reference proteome</keyword>
<comment type="caution">
    <text evidence="4">The sequence shown here is derived from an EMBL/GenBank/DDBJ whole genome shotgun (WGS) entry which is preliminary data.</text>
</comment>
<dbReference type="InterPro" id="IPR045851">
    <property type="entry name" value="AMP-bd_C_sf"/>
</dbReference>
<evidence type="ECO:0000259" key="2">
    <source>
        <dbReference type="Pfam" id="PF00501"/>
    </source>
</evidence>
<dbReference type="Gene3D" id="3.40.50.12780">
    <property type="entry name" value="N-terminal domain of ligase-like"/>
    <property type="match status" value="1"/>
</dbReference>
<evidence type="ECO:0000313" key="5">
    <source>
        <dbReference type="Proteomes" id="UP001239909"/>
    </source>
</evidence>
<dbReference type="PANTHER" id="PTHR43352">
    <property type="entry name" value="ACETYL-COA SYNTHETASE"/>
    <property type="match status" value="1"/>
</dbReference>
<accession>A0ABQ6LQP3</accession>
<sequence length="518" mass="53729">MCLPDPALSLFDAGPPEPCPARFNLAAHALAAARGPRAGEIALSVVGAEGPPERWSHADLEARVLALAGGLLAAGLGRGDRVLLAIGNRVEFPLLFLATVAAGGVAVPVSTQLTPHELEPLAEAVGPRFAVHEGAAPPLPEGAEAIPLDRLDVRLAGPPAEFADTGAEDPAFLIFTSGTGGRAKGVLHAQRSAWARRMMWQGWYGLEPGDRVLHAGAFNWTYTLGAGLIDPWAAGASTVIHTGPRDAGIWPRLAAAENATIFAAVPGVYRQMLRAGGALHASFAGLRHGLTAGEKMPEALAAAWTEATGKPLYEALGMSEISTYVSSSPAVAPRAGTAGRPQQGRRVAVVDAAGAPAAVGAEGMLAVSRRDPGLMLGYWQDAAGTAAAMAGEWFLTGDRARMDADGYVTHLGRADEVMTALGYRVSPLEVEAAMEAHPGVAEIAVAELPVRADLALIAGFVVPRGGWPGEAALTDWAAGRLAGYKIPKLWIEVPALPRTPNGKVIRRSLVAAHRRDTG</sequence>